<dbReference type="InterPro" id="IPR005546">
    <property type="entry name" value="Autotransporte_beta"/>
</dbReference>
<keyword evidence="1" id="KW-0378">Hydrolase</keyword>
<dbReference type="PROSITE" id="PS51208">
    <property type="entry name" value="AUTOTRANSPORTER"/>
    <property type="match status" value="1"/>
</dbReference>
<dbReference type="Gene3D" id="3.40.50.1110">
    <property type="entry name" value="SGNH hydrolase"/>
    <property type="match status" value="1"/>
</dbReference>
<dbReference type="SMART" id="SM00869">
    <property type="entry name" value="Autotransporter"/>
    <property type="match status" value="1"/>
</dbReference>
<accession>A0A6G7ZLL3</accession>
<dbReference type="InterPro" id="IPR036709">
    <property type="entry name" value="Autotransporte_beta_dom_sf"/>
</dbReference>
<reference evidence="4 5" key="1">
    <citation type="submission" date="2020-03" db="EMBL/GenBank/DDBJ databases">
        <title>Sphingomonas sp. nov., isolated from fish.</title>
        <authorList>
            <person name="Hyun D.-W."/>
            <person name="Bae J.-W."/>
        </authorList>
    </citation>
    <scope>NUCLEOTIDE SEQUENCE [LARGE SCALE GENOMIC DNA]</scope>
    <source>
        <strain evidence="4 5">HDW15C</strain>
    </source>
</reference>
<dbReference type="Proteomes" id="UP000502502">
    <property type="component" value="Chromosome"/>
</dbReference>
<dbReference type="SUPFAM" id="SSF52266">
    <property type="entry name" value="SGNH hydrolase"/>
    <property type="match status" value="1"/>
</dbReference>
<gene>
    <name evidence="4" type="ORF">G7078_02785</name>
</gene>
<dbReference type="SUPFAM" id="SSF103515">
    <property type="entry name" value="Autotransporter"/>
    <property type="match status" value="1"/>
</dbReference>
<evidence type="ECO:0000259" key="3">
    <source>
        <dbReference type="PROSITE" id="PS51208"/>
    </source>
</evidence>
<evidence type="ECO:0000313" key="4">
    <source>
        <dbReference type="EMBL" id="QIL01815.1"/>
    </source>
</evidence>
<name>A0A6G7ZLL3_9SPHN</name>
<dbReference type="InterPro" id="IPR051058">
    <property type="entry name" value="GDSL_Est/Lipase"/>
</dbReference>
<feature type="chain" id="PRO_5026192234" evidence="2">
    <location>
        <begin position="28"/>
        <end position="613"/>
    </location>
</feature>
<dbReference type="RefSeq" id="WP_166092761.1">
    <property type="nucleotide sequence ID" value="NZ_CP049871.1"/>
</dbReference>
<evidence type="ECO:0000256" key="2">
    <source>
        <dbReference type="SAM" id="SignalP"/>
    </source>
</evidence>
<dbReference type="Pfam" id="PF03797">
    <property type="entry name" value="Autotransporter"/>
    <property type="match status" value="1"/>
</dbReference>
<dbReference type="KEGG" id="ssin:G7078_02785"/>
<sequence>MVRRHFRSALLGASVLGLAATAAPASAQQIDRIVAFGDSYADDGNQFELIGVPYPSFYSTGRFSGGTNYIDTLAQILGVPVENFAIGGALTGNTNTVTGNSLGFTTEVQSFLTPGGPAAFPDIPGTFDAHDLVTVSIGGNDSRRYQQTGGTLAGATAAAGVSVANATANLDLLVGAGARNISFLAGNTAILPEVAAEPNPALAVQVRQAYANAFSAGIQQTLSGYAADGVIVHYLDLTLVGQRITADPAAYGLTSAGPCPAAQATQCVTDAAFRNQYLFYVDALHLTPAGFAIVGQYIAAQLDAPLSLQAPSDLGLDTARQFGRTLSTRVDLNGPRAAQSAGMRLFVVGDTFQRDVETSDQNNAFDIDGTGITVGAEFGVPGGVGGVAVNYTRPRVRFGDDSARVKGRSVQLGAYAGFGVAGLFAQGHLGYGQDKHRITRTGVIDNLGARPDGHHVTAGAKVGYLMPMTGFRIGPIAALDYASAKVDGYTEAGDPALTMSVSEQSLKSLTGQLGLEMRTGVNVGAASFRPFVAATIEHDFTGDDRAIKFAQTASPTIVNTWNVDRKQETYGRFAGGASANILGSASINAAVSATVGRDSGDEIGAQLGLRLGF</sequence>
<dbReference type="GO" id="GO:0016788">
    <property type="term" value="F:hydrolase activity, acting on ester bonds"/>
    <property type="evidence" value="ECO:0007669"/>
    <property type="project" value="InterPro"/>
</dbReference>
<dbReference type="InterPro" id="IPR001087">
    <property type="entry name" value="GDSL"/>
</dbReference>
<dbReference type="InterPro" id="IPR036514">
    <property type="entry name" value="SGNH_hydro_sf"/>
</dbReference>
<dbReference type="EMBL" id="CP049871">
    <property type="protein sequence ID" value="QIL01815.1"/>
    <property type="molecule type" value="Genomic_DNA"/>
</dbReference>
<dbReference type="Gene3D" id="2.40.128.130">
    <property type="entry name" value="Autotransporter beta-domain"/>
    <property type="match status" value="1"/>
</dbReference>
<dbReference type="PANTHER" id="PTHR45648:SF22">
    <property type="entry name" value="GDSL LIPASE_ACYLHYDROLASE FAMILY PROTEIN (AFU_ORTHOLOGUE AFUA_4G14700)"/>
    <property type="match status" value="1"/>
</dbReference>
<protein>
    <submittedName>
        <fullName evidence="4">Autotransporter domain-containing protein</fullName>
    </submittedName>
</protein>
<proteinExistence type="predicted"/>
<dbReference type="Pfam" id="PF00657">
    <property type="entry name" value="Lipase_GDSL"/>
    <property type="match status" value="1"/>
</dbReference>
<dbReference type="PANTHER" id="PTHR45648">
    <property type="entry name" value="GDSL LIPASE/ACYLHYDROLASE FAMILY PROTEIN (AFU_ORTHOLOGUE AFUA_4G14700)"/>
    <property type="match status" value="1"/>
</dbReference>
<feature type="signal peptide" evidence="2">
    <location>
        <begin position="1"/>
        <end position="27"/>
    </location>
</feature>
<dbReference type="AlphaFoldDB" id="A0A6G7ZLL3"/>
<organism evidence="4 5">
    <name type="scientific">Sphingomonas sinipercae</name>
    <dbReference type="NCBI Taxonomy" id="2714944"/>
    <lineage>
        <taxon>Bacteria</taxon>
        <taxon>Pseudomonadati</taxon>
        <taxon>Pseudomonadota</taxon>
        <taxon>Alphaproteobacteria</taxon>
        <taxon>Sphingomonadales</taxon>
        <taxon>Sphingomonadaceae</taxon>
        <taxon>Sphingomonas</taxon>
    </lineage>
</organism>
<evidence type="ECO:0000313" key="5">
    <source>
        <dbReference type="Proteomes" id="UP000502502"/>
    </source>
</evidence>
<keyword evidence="5" id="KW-1185">Reference proteome</keyword>
<keyword evidence="2" id="KW-0732">Signal</keyword>
<evidence type="ECO:0000256" key="1">
    <source>
        <dbReference type="ARBA" id="ARBA00022801"/>
    </source>
</evidence>
<feature type="domain" description="Autotransporter" evidence="3">
    <location>
        <begin position="336"/>
        <end position="613"/>
    </location>
</feature>